<organism evidence="1 2">
    <name type="scientific">Fusarium ambrosium</name>
    <dbReference type="NCBI Taxonomy" id="131363"/>
    <lineage>
        <taxon>Eukaryota</taxon>
        <taxon>Fungi</taxon>
        <taxon>Dikarya</taxon>
        <taxon>Ascomycota</taxon>
        <taxon>Pezizomycotina</taxon>
        <taxon>Sordariomycetes</taxon>
        <taxon>Hypocreomycetidae</taxon>
        <taxon>Hypocreales</taxon>
        <taxon>Nectriaceae</taxon>
        <taxon>Fusarium</taxon>
        <taxon>Fusarium solani species complex</taxon>
    </lineage>
</organism>
<proteinExistence type="predicted"/>
<protein>
    <submittedName>
        <fullName evidence="1">Uncharacterized protein</fullName>
    </submittedName>
</protein>
<evidence type="ECO:0000313" key="1">
    <source>
        <dbReference type="EMBL" id="RSL84857.1"/>
    </source>
</evidence>
<reference evidence="1 2" key="1">
    <citation type="submission" date="2017-06" db="EMBL/GenBank/DDBJ databases">
        <title>Cmopartive genomic analysis of Ambrosia Fusariam Clade fungi.</title>
        <authorList>
            <person name="Stajich J.E."/>
            <person name="Carrillo J."/>
            <person name="Kijimoto T."/>
            <person name="Eskalen A."/>
            <person name="O'Donnell K."/>
            <person name="Kasson M."/>
        </authorList>
    </citation>
    <scope>NUCLEOTIDE SEQUENCE [LARGE SCALE GENOMIC DNA]</scope>
    <source>
        <strain evidence="1 2">NRRL 20438</strain>
    </source>
</reference>
<comment type="caution">
    <text evidence="1">The sequence shown here is derived from an EMBL/GenBank/DDBJ whole genome shotgun (WGS) entry which is preliminary data.</text>
</comment>
<dbReference type="EMBL" id="NIZV01000588">
    <property type="protein sequence ID" value="RSL84857.1"/>
    <property type="molecule type" value="Genomic_DNA"/>
</dbReference>
<dbReference type="AlphaFoldDB" id="A0A428S4W0"/>
<sequence>MSGHDWWDNEKKSRCKSRVKGRIRPPNYKRSNHVTFVWWFFGSAPLFPPRPSSKSLSFLKALASLQGSAYGPDAVAPGVAQSLAQFHEWNGMRPLRYSRNPGSHAYTYVPYILMVPPTFTESGLLRVLIGLAPLQSPFT</sequence>
<gene>
    <name evidence="1" type="ORF">CDV31_016654</name>
</gene>
<name>A0A428S4W0_9HYPO</name>
<evidence type="ECO:0000313" key="2">
    <source>
        <dbReference type="Proteomes" id="UP000288429"/>
    </source>
</evidence>
<keyword evidence="2" id="KW-1185">Reference proteome</keyword>
<accession>A0A428S4W0</accession>
<dbReference type="Proteomes" id="UP000288429">
    <property type="component" value="Unassembled WGS sequence"/>
</dbReference>